<evidence type="ECO:0000313" key="4">
    <source>
        <dbReference type="EMBL" id="GES34231.1"/>
    </source>
</evidence>
<name>A0A5J4LQ80_9ACTN</name>
<evidence type="ECO:0000313" key="5">
    <source>
        <dbReference type="Proteomes" id="UP000325598"/>
    </source>
</evidence>
<dbReference type="EMBL" id="BLAG01000026">
    <property type="protein sequence ID" value="GES34231.1"/>
    <property type="molecule type" value="Genomic_DNA"/>
</dbReference>
<dbReference type="Pfam" id="PF00583">
    <property type="entry name" value="Acetyltransf_1"/>
    <property type="match status" value="1"/>
</dbReference>
<proteinExistence type="predicted"/>
<dbReference type="InterPro" id="IPR000182">
    <property type="entry name" value="GNAT_dom"/>
</dbReference>
<dbReference type="PROSITE" id="PS51186">
    <property type="entry name" value="GNAT"/>
    <property type="match status" value="1"/>
</dbReference>
<organism evidence="4 5">
    <name type="scientific">Streptomyces angustmyceticus</name>
    <dbReference type="NCBI Taxonomy" id="285578"/>
    <lineage>
        <taxon>Bacteria</taxon>
        <taxon>Bacillati</taxon>
        <taxon>Actinomycetota</taxon>
        <taxon>Actinomycetes</taxon>
        <taxon>Kitasatosporales</taxon>
        <taxon>Streptomycetaceae</taxon>
        <taxon>Streptomyces</taxon>
    </lineage>
</organism>
<keyword evidence="2" id="KW-0012">Acyltransferase</keyword>
<evidence type="ECO:0000256" key="2">
    <source>
        <dbReference type="ARBA" id="ARBA00023315"/>
    </source>
</evidence>
<comment type="caution">
    <text evidence="4">The sequence shown here is derived from an EMBL/GenBank/DDBJ whole genome shotgun (WGS) entry which is preliminary data.</text>
</comment>
<reference evidence="4 5" key="1">
    <citation type="submission" date="2019-10" db="EMBL/GenBank/DDBJ databases">
        <title>Whole genome shotgun sequence of Streptomyces angustmyceticus NBRC 3934.</title>
        <authorList>
            <person name="Hosoyama A."/>
            <person name="Ichikawa N."/>
            <person name="Kimura A."/>
            <person name="Kitahashi Y."/>
            <person name="Komaki H."/>
            <person name="Uohara A."/>
        </authorList>
    </citation>
    <scope>NUCLEOTIDE SEQUENCE [LARGE SCALE GENOMIC DNA]</scope>
    <source>
        <strain evidence="4 5">NBRC 3934</strain>
    </source>
</reference>
<dbReference type="PANTHER" id="PTHR43877">
    <property type="entry name" value="AMINOALKYLPHOSPHONATE N-ACETYLTRANSFERASE-RELATED-RELATED"/>
    <property type="match status" value="1"/>
</dbReference>
<dbReference type="InterPro" id="IPR050832">
    <property type="entry name" value="Bact_Acetyltransf"/>
</dbReference>
<dbReference type="Gene3D" id="3.40.630.30">
    <property type="match status" value="1"/>
</dbReference>
<sequence length="201" mass="21343">MLVPGPGAGAGPGVLDPWPLGVPLLPAREIPWRGEAGSAQDADMLTLRAASTDDLAALATLHAVVHDAHARHRPDLFAGEPSPDALEALLTTRLSEPDVTFLLAETPDGEALGYAMARVVRREESTLFRPETFLSLQQIAVAPGASRGGVGSALLEGVRALGRAAGCRRLVTDVWDFNEGARSFYRACGFRPLNSKLEQEL</sequence>
<dbReference type="InterPro" id="IPR016181">
    <property type="entry name" value="Acyl_CoA_acyltransferase"/>
</dbReference>
<feature type="domain" description="N-acetyltransferase" evidence="3">
    <location>
        <begin position="45"/>
        <end position="201"/>
    </location>
</feature>
<accession>A0A5J4LQ80</accession>
<dbReference type="AlphaFoldDB" id="A0A5J4LQ80"/>
<dbReference type="Proteomes" id="UP000325598">
    <property type="component" value="Unassembled WGS sequence"/>
</dbReference>
<keyword evidence="5" id="KW-1185">Reference proteome</keyword>
<dbReference type="GO" id="GO:0016747">
    <property type="term" value="F:acyltransferase activity, transferring groups other than amino-acyl groups"/>
    <property type="evidence" value="ECO:0007669"/>
    <property type="project" value="InterPro"/>
</dbReference>
<protein>
    <recommendedName>
        <fullName evidence="3">N-acetyltransferase domain-containing protein</fullName>
    </recommendedName>
</protein>
<keyword evidence="1" id="KW-0808">Transferase</keyword>
<dbReference type="SUPFAM" id="SSF55729">
    <property type="entry name" value="Acyl-CoA N-acyltransferases (Nat)"/>
    <property type="match status" value="1"/>
</dbReference>
<evidence type="ECO:0000256" key="1">
    <source>
        <dbReference type="ARBA" id="ARBA00022679"/>
    </source>
</evidence>
<evidence type="ECO:0000259" key="3">
    <source>
        <dbReference type="PROSITE" id="PS51186"/>
    </source>
</evidence>
<dbReference type="CDD" id="cd04301">
    <property type="entry name" value="NAT_SF"/>
    <property type="match status" value="1"/>
</dbReference>
<gene>
    <name evidence="4" type="ORF">San01_67190</name>
</gene>